<dbReference type="Gene3D" id="3.30.70.270">
    <property type="match status" value="1"/>
</dbReference>
<dbReference type="Gene3D" id="3.10.10.10">
    <property type="entry name" value="HIV Type 1 Reverse Transcriptase, subunit A, domain 1"/>
    <property type="match status" value="1"/>
</dbReference>
<dbReference type="InterPro" id="IPR053134">
    <property type="entry name" value="RNA-dir_DNA_polymerase"/>
</dbReference>
<protein>
    <submittedName>
        <fullName evidence="1">Uncharacterized protein</fullName>
    </submittedName>
</protein>
<dbReference type="EMBL" id="AVOT02000012">
    <property type="protein sequence ID" value="MBW0460420.1"/>
    <property type="molecule type" value="Genomic_DNA"/>
</dbReference>
<reference evidence="1" key="1">
    <citation type="submission" date="2021-03" db="EMBL/GenBank/DDBJ databases">
        <title>Draft genome sequence of rust myrtle Austropuccinia psidii MF-1, a brazilian biotype.</title>
        <authorList>
            <person name="Quecine M.C."/>
            <person name="Pachon D.M.R."/>
            <person name="Bonatelli M.L."/>
            <person name="Correr F.H."/>
            <person name="Franceschini L.M."/>
            <person name="Leite T.F."/>
            <person name="Margarido G.R.A."/>
            <person name="Almeida C.A."/>
            <person name="Ferrarezi J.A."/>
            <person name="Labate C.A."/>
        </authorList>
    </citation>
    <scope>NUCLEOTIDE SEQUENCE</scope>
    <source>
        <strain evidence="1">MF-1</strain>
    </source>
</reference>
<dbReference type="Proteomes" id="UP000765509">
    <property type="component" value="Unassembled WGS sequence"/>
</dbReference>
<accession>A0A9Q3GAJ9</accession>
<proteinExistence type="predicted"/>
<dbReference type="AlphaFoldDB" id="A0A9Q3GAJ9"/>
<gene>
    <name evidence="1" type="ORF">O181_000135</name>
</gene>
<name>A0A9Q3GAJ9_9BASI</name>
<evidence type="ECO:0000313" key="1">
    <source>
        <dbReference type="EMBL" id="MBW0460420.1"/>
    </source>
</evidence>
<dbReference type="PANTHER" id="PTHR24559">
    <property type="entry name" value="TRANSPOSON TY3-I GAG-POL POLYPROTEIN"/>
    <property type="match status" value="1"/>
</dbReference>
<dbReference type="InterPro" id="IPR043128">
    <property type="entry name" value="Rev_trsase/Diguanyl_cyclase"/>
</dbReference>
<dbReference type="PANTHER" id="PTHR24559:SF444">
    <property type="entry name" value="REVERSE TRANSCRIPTASE DOMAIN-CONTAINING PROTEIN"/>
    <property type="match status" value="1"/>
</dbReference>
<organism evidence="1 2">
    <name type="scientific">Austropuccinia psidii MF-1</name>
    <dbReference type="NCBI Taxonomy" id="1389203"/>
    <lineage>
        <taxon>Eukaryota</taxon>
        <taxon>Fungi</taxon>
        <taxon>Dikarya</taxon>
        <taxon>Basidiomycota</taxon>
        <taxon>Pucciniomycotina</taxon>
        <taxon>Pucciniomycetes</taxon>
        <taxon>Pucciniales</taxon>
        <taxon>Sphaerophragmiaceae</taxon>
        <taxon>Austropuccinia</taxon>
    </lineage>
</organism>
<dbReference type="OrthoDB" id="2369050at2759"/>
<sequence length="95" mass="11087">MVGDHRALNAYTVPDRYPIPRIQETWTQLSKAKDIASMDAFKGFHRNTLMPKAKILLRIITQCVIYEYLRVPFSIKNSPLNHQRMINIIFPTELS</sequence>
<comment type="caution">
    <text evidence="1">The sequence shown here is derived from an EMBL/GenBank/DDBJ whole genome shotgun (WGS) entry which is preliminary data.</text>
</comment>
<dbReference type="SUPFAM" id="SSF56672">
    <property type="entry name" value="DNA/RNA polymerases"/>
    <property type="match status" value="1"/>
</dbReference>
<dbReference type="InterPro" id="IPR043502">
    <property type="entry name" value="DNA/RNA_pol_sf"/>
</dbReference>
<evidence type="ECO:0000313" key="2">
    <source>
        <dbReference type="Proteomes" id="UP000765509"/>
    </source>
</evidence>
<keyword evidence="2" id="KW-1185">Reference proteome</keyword>